<dbReference type="AlphaFoldDB" id="Q6EEG9"/>
<protein>
    <submittedName>
        <fullName evidence="1">Uncharacterized protein</fullName>
    </submittedName>
</protein>
<geneLocation type="plasmid" evidence="1">
    <name>pCXC100</name>
</geneLocation>
<organism evidence="1">
    <name type="scientific">Leifsonia xyli subsp. cynodontis</name>
    <name type="common">Clavibacter xyli cynodontis</name>
    <dbReference type="NCBI Taxonomy" id="31966"/>
    <lineage>
        <taxon>Bacteria</taxon>
        <taxon>Bacillati</taxon>
        <taxon>Actinomycetota</taxon>
        <taxon>Actinomycetes</taxon>
        <taxon>Micrococcales</taxon>
        <taxon>Microbacteriaceae</taxon>
        <taxon>Leifsonia</taxon>
    </lineage>
</organism>
<sequence>MVQRPLEPTQLRTRQGVTCRWSIRSGDEVATYPMPSMLLSGGDYGGLGSEASWLVSAACRVP</sequence>
<name>Q6EEG9_LEIXC</name>
<keyword evidence="1" id="KW-0614">Plasmid</keyword>
<accession>Q6EEG9</accession>
<proteinExistence type="predicted"/>
<reference evidence="1" key="1">
    <citation type="submission" date="2003-09" db="EMBL/GenBank/DDBJ databases">
        <authorList>
            <person name="Li T."/>
            <person name="Yin P."/>
            <person name="Zhou Y."/>
            <person name="Zhang Y."/>
        </authorList>
    </citation>
    <scope>NUCLEOTIDE SEQUENCE</scope>
    <source>
        <plasmid evidence="1">pCXC100</plasmid>
    </source>
</reference>
<evidence type="ECO:0000313" key="1">
    <source>
        <dbReference type="EMBL" id="AAR27478.1"/>
    </source>
</evidence>
<reference evidence="1" key="2">
    <citation type="journal article" date="2004" name="FEMS Microbiol. Lett.">
        <title>Characterization of the replicon of a 51-kb native plasmid from the gram-positive bacterium Leifsonia xyli subsp. cynodontis.</title>
        <authorList>
            <person name="Li T.-Y."/>
            <person name="Yin P."/>
            <person name="Zhou Y."/>
            <person name="Zhang Y."/>
            <person name="Zhang Y.-Y."/>
            <person name="Chen T.-A."/>
        </authorList>
    </citation>
    <scope>NUCLEOTIDE SEQUENCE</scope>
    <source>
        <plasmid evidence="1">pCXC100</plasmid>
    </source>
</reference>
<dbReference type="EMBL" id="AY380839">
    <property type="protein sequence ID" value="AAR27478.1"/>
    <property type="molecule type" value="Genomic_DNA"/>
</dbReference>